<dbReference type="KEGG" id="psti:SOO65_15995"/>
<sequence length="255" mass="29689">MILMRILPGVLKELAKHVPTVLFQTVEWNELAHELPKISRRIIQKEGYSELLAKQKEMLAPLGIFVSEEAVNGTLNMNKEAGIKWLTLYFAQIFSEDGFFLDIRSHHFKSDGDNLIWHPSPLWTRFDETFRQGVLKVYEGFYTDNNDLYFEGLKMIGLIQPDWSSEDKNKLAELFRSQFGSALTEEMNFDLDHFKTSIIKLSDFMLKKKVKIPKDFLYLGIYLVTLYSSLEETHSKLPVRDIYLKVRDLKASSPQ</sequence>
<name>A0AAX4HLL8_9BACT</name>
<organism evidence="1 2">
    <name type="scientific">Peredibacter starrii</name>
    <dbReference type="NCBI Taxonomy" id="28202"/>
    <lineage>
        <taxon>Bacteria</taxon>
        <taxon>Pseudomonadati</taxon>
        <taxon>Bdellovibrionota</taxon>
        <taxon>Bacteriovoracia</taxon>
        <taxon>Bacteriovoracales</taxon>
        <taxon>Bacteriovoracaceae</taxon>
        <taxon>Peredibacter</taxon>
    </lineage>
</organism>
<reference evidence="1 2" key="1">
    <citation type="submission" date="2023-11" db="EMBL/GenBank/DDBJ databases">
        <title>Peredibacter starrii A3.12.</title>
        <authorList>
            <person name="Mitchell R.J."/>
        </authorList>
    </citation>
    <scope>NUCLEOTIDE SEQUENCE [LARGE SCALE GENOMIC DNA]</scope>
    <source>
        <strain evidence="1 2">A3.12</strain>
    </source>
</reference>
<accession>A0AAX4HLL8</accession>
<evidence type="ECO:0000313" key="2">
    <source>
        <dbReference type="Proteomes" id="UP001324634"/>
    </source>
</evidence>
<dbReference type="RefSeq" id="WP_321392534.1">
    <property type="nucleotide sequence ID" value="NZ_CP139487.1"/>
</dbReference>
<dbReference type="Proteomes" id="UP001324634">
    <property type="component" value="Chromosome"/>
</dbReference>
<dbReference type="AlphaFoldDB" id="A0AAX4HLL8"/>
<gene>
    <name evidence="1" type="ORF">SOO65_15995</name>
</gene>
<protein>
    <submittedName>
        <fullName evidence="1">Uncharacterized protein</fullName>
    </submittedName>
</protein>
<keyword evidence="2" id="KW-1185">Reference proteome</keyword>
<dbReference type="EMBL" id="CP139487">
    <property type="protein sequence ID" value="WPU64197.1"/>
    <property type="molecule type" value="Genomic_DNA"/>
</dbReference>
<proteinExistence type="predicted"/>
<evidence type="ECO:0000313" key="1">
    <source>
        <dbReference type="EMBL" id="WPU64197.1"/>
    </source>
</evidence>